<accession>A0A161XWG4</accession>
<dbReference type="PATRIC" id="fig|1365250.3.peg.2588"/>
<evidence type="ECO:0000313" key="2">
    <source>
        <dbReference type="Proteomes" id="UP000076643"/>
    </source>
</evidence>
<evidence type="ECO:0000313" key="1">
    <source>
        <dbReference type="EMBL" id="KZN37577.1"/>
    </source>
</evidence>
<protein>
    <submittedName>
        <fullName evidence="1">Uncharacterized protein</fullName>
    </submittedName>
</protein>
<keyword evidence="2" id="KW-1185">Reference proteome</keyword>
<sequence>MSLTNFSAIDLSRLPAPNLIEPLSYEKIRAEILEDFKTRFPDAELNLVSDPVIKLVESFAYRELLLRQRINESAHGVLLANATSSELDYLGNRFGVQRAILIPADDSIIPPQEAVYESDERFRERIALALEGFSTAGPAGAYAFHALKGSQYVKDVFVDAPQFAYADLPEQVTNLLPPSAKLLVCTENAGITSDVLAGIQPSEPMPGDVVLTLLSSQSNGHASQEVIDDVKAQLNKDSVRPLTDRVLIKSADIIEFDLDATLHIYPGMDGEAIVLEAKNSLVTWLKQHHKLGHDISLSGLYAVLHQAGVQRVELRSPQWDITAHAHQAVFCKGMNIEVGEEHV</sequence>
<reference evidence="1 2" key="1">
    <citation type="submission" date="2013-07" db="EMBL/GenBank/DDBJ databases">
        <title>Comparative Genomic and Metabolomic Analysis of Twelve Strains of Pseudoalteromonas luteoviolacea.</title>
        <authorList>
            <person name="Vynne N.G."/>
            <person name="Mansson M."/>
            <person name="Gram L."/>
        </authorList>
    </citation>
    <scope>NUCLEOTIDE SEQUENCE [LARGE SCALE GENOMIC DNA]</scope>
    <source>
        <strain evidence="1 2">DSM 6061</strain>
    </source>
</reference>
<proteinExistence type="predicted"/>
<dbReference type="Proteomes" id="UP000076643">
    <property type="component" value="Unassembled WGS sequence"/>
</dbReference>
<dbReference type="InterPro" id="IPR052726">
    <property type="entry name" value="Phage_Baseplate_Hub"/>
</dbReference>
<organism evidence="1 2">
    <name type="scientific">Pseudoalteromonas luteoviolacea DSM 6061</name>
    <dbReference type="NCBI Taxonomy" id="1365250"/>
    <lineage>
        <taxon>Bacteria</taxon>
        <taxon>Pseudomonadati</taxon>
        <taxon>Pseudomonadota</taxon>
        <taxon>Gammaproteobacteria</taxon>
        <taxon>Alteromonadales</taxon>
        <taxon>Pseudoalteromonadaceae</taxon>
        <taxon>Pseudoalteromonas</taxon>
    </lineage>
</organism>
<dbReference type="PANTHER" id="PTHR35862">
    <property type="entry name" value="FELS-2 PROPHAGE PROTEIN"/>
    <property type="match status" value="1"/>
</dbReference>
<dbReference type="EMBL" id="AUYB01000103">
    <property type="protein sequence ID" value="KZN37577.1"/>
    <property type="molecule type" value="Genomic_DNA"/>
</dbReference>
<name>A0A161XWG4_9GAMM</name>
<gene>
    <name evidence="1" type="ORF">N475_01830</name>
</gene>
<dbReference type="RefSeq" id="WP_063359599.1">
    <property type="nucleotide sequence ID" value="NZ_AQHB01000028.1"/>
</dbReference>
<dbReference type="InterPro" id="IPR014507">
    <property type="entry name" value="Baseplate_assembly_J_pred"/>
</dbReference>
<dbReference type="STRING" id="43657.S4054249_16570"/>
<dbReference type="PIRSF" id="PIRSF020481">
    <property type="entry name" value="BAP"/>
    <property type="match status" value="1"/>
</dbReference>
<dbReference type="PANTHER" id="PTHR35862:SF1">
    <property type="entry name" value="FELS-2 PROPHAGE PROTEIN"/>
    <property type="match status" value="1"/>
</dbReference>
<comment type="caution">
    <text evidence="1">The sequence shown here is derived from an EMBL/GenBank/DDBJ whole genome shotgun (WGS) entry which is preliminary data.</text>
</comment>
<dbReference type="AlphaFoldDB" id="A0A161XWG4"/>